<evidence type="ECO:0000256" key="1">
    <source>
        <dbReference type="SAM" id="SignalP"/>
    </source>
</evidence>
<accession>A0A9P1NJM3</accession>
<sequence>MKAIKLLGLAAIFASTFALANDAVVFPGASTATTDAPIVFPKEKTPVPIVGGYTLENGVLTARTYNCGIDLEDLDMEAKVHWDGNTPQLLILGAYPDTMCRALFTGEFTLDLTQFIHDTPPHILDRLQVVTNPQFR</sequence>
<proteinExistence type="predicted"/>
<gene>
    <name evidence="2" type="ORF">VIBNI_0129</name>
</gene>
<protein>
    <submittedName>
        <fullName evidence="2">Uncharacterized protein</fullName>
    </submittedName>
</protein>
<feature type="chain" id="PRO_5040227781" evidence="1">
    <location>
        <begin position="21"/>
        <end position="136"/>
    </location>
</feature>
<feature type="signal peptide" evidence="1">
    <location>
        <begin position="1"/>
        <end position="20"/>
    </location>
</feature>
<evidence type="ECO:0000313" key="2">
    <source>
        <dbReference type="EMBL" id="CBJ93159.1"/>
    </source>
</evidence>
<geneLocation type="plasmid" evidence="2">
    <name>VIBNI_pA</name>
</geneLocation>
<keyword evidence="1" id="KW-0732">Signal</keyword>
<dbReference type="RefSeq" id="WP_013610295.1">
    <property type="nucleotide sequence ID" value="NC_015156.1"/>
</dbReference>
<reference evidence="2" key="1">
    <citation type="submission" date="2010-02" db="EMBL/GenBank/DDBJ databases">
        <authorList>
            <person name="Genoscope - CEA"/>
        </authorList>
    </citation>
    <scope>NUCLEOTIDE SEQUENCE</scope>
    <source>
        <plasmid evidence="2">VIBNI_pA</plasmid>
    </source>
</reference>
<organism evidence="2">
    <name type="scientific">Vibrio nigripulchritudo</name>
    <dbReference type="NCBI Taxonomy" id="28173"/>
    <lineage>
        <taxon>Bacteria</taxon>
        <taxon>Pseudomonadati</taxon>
        <taxon>Pseudomonadota</taxon>
        <taxon>Gammaproteobacteria</taxon>
        <taxon>Vibrionales</taxon>
        <taxon>Vibrionaceae</taxon>
        <taxon>Vibrio</taxon>
    </lineage>
</organism>
<keyword evidence="2" id="KW-0614">Plasmid</keyword>
<dbReference type="AlphaFoldDB" id="A0A9P1NJM3"/>
<dbReference type="EMBL" id="FP893246">
    <property type="protein sequence ID" value="CBJ93159.1"/>
    <property type="molecule type" value="Genomic_DNA"/>
</dbReference>
<name>A0A9P1NJM3_9VIBR</name>